<dbReference type="KEGG" id="cazo:G3A45_09440"/>
<dbReference type="EC" id="3.6.1.57" evidence="4"/>
<dbReference type="NCBIfam" id="TIGR03590">
    <property type="entry name" value="PseG"/>
    <property type="match status" value="1"/>
</dbReference>
<dbReference type="RefSeq" id="WP_163235322.1">
    <property type="nucleotide sequence ID" value="NZ_CP048617.1"/>
</dbReference>
<dbReference type="EMBL" id="CP048617">
    <property type="protein sequence ID" value="QIB27493.1"/>
    <property type="molecule type" value="Genomic_DNA"/>
</dbReference>
<reference evidence="4 5" key="1">
    <citation type="submission" date="2020-02" db="EMBL/GenBank/DDBJ databases">
        <title>Thermophilic hydrogen producing bacteria, Caloranaerobacter azorensis.</title>
        <authorList>
            <person name="Baek K."/>
        </authorList>
    </citation>
    <scope>NUCLEOTIDE SEQUENCE [LARGE SCALE GENOMIC DNA]</scope>
    <source>
        <strain evidence="4 5">T3-1</strain>
    </source>
</reference>
<organism evidence="4 5">
    <name type="scientific">Caloranaerobacter azorensis</name>
    <dbReference type="NCBI Taxonomy" id="116090"/>
    <lineage>
        <taxon>Bacteria</taxon>
        <taxon>Bacillati</taxon>
        <taxon>Bacillota</taxon>
        <taxon>Tissierellia</taxon>
        <taxon>Tissierellales</taxon>
        <taxon>Thermohalobacteraceae</taxon>
        <taxon>Caloranaerobacter</taxon>
    </lineage>
</organism>
<dbReference type="InterPro" id="IPR007235">
    <property type="entry name" value="Glyco_trans_28_C"/>
</dbReference>
<dbReference type="Pfam" id="PF04101">
    <property type="entry name" value="Glyco_tran_28_C"/>
    <property type="match status" value="1"/>
</dbReference>
<feature type="binding site" evidence="2">
    <location>
        <position position="166"/>
    </location>
    <ligand>
        <name>substrate</name>
    </ligand>
</feature>
<dbReference type="SUPFAM" id="SSF53756">
    <property type="entry name" value="UDP-Glycosyltransferase/glycogen phosphorylase"/>
    <property type="match status" value="1"/>
</dbReference>
<proteinExistence type="predicted"/>
<name>A0A6P1YFD8_9FIRM</name>
<evidence type="ECO:0000256" key="1">
    <source>
        <dbReference type="PIRSR" id="PIRSR620023-1"/>
    </source>
</evidence>
<feature type="active site" description="Proton acceptor" evidence="1">
    <location>
        <position position="18"/>
    </location>
</feature>
<dbReference type="Gene3D" id="3.40.50.2000">
    <property type="entry name" value="Glycogen Phosphorylase B"/>
    <property type="match status" value="1"/>
</dbReference>
<dbReference type="Gene3D" id="3.40.50.11190">
    <property type="match status" value="1"/>
</dbReference>
<accession>A0A6P1YFD8</accession>
<dbReference type="GO" id="GO:0016758">
    <property type="term" value="F:hexosyltransferase activity"/>
    <property type="evidence" value="ECO:0007669"/>
    <property type="project" value="InterPro"/>
</dbReference>
<dbReference type="PANTHER" id="PTHR21015">
    <property type="entry name" value="UDP-N-ACETYLGLUCOSAMINE--N-ACETYLMURAMYL-(PENTAPEPTIDE) PYROPHOSPHORYL-UNDECAPRENOL N-ACETYLGLUCOSAMINE TRANSFERASE 1"/>
    <property type="match status" value="1"/>
</dbReference>
<evidence type="ECO:0000256" key="2">
    <source>
        <dbReference type="PIRSR" id="PIRSR620023-2"/>
    </source>
</evidence>
<evidence type="ECO:0000313" key="4">
    <source>
        <dbReference type="EMBL" id="QIB27493.1"/>
    </source>
</evidence>
<feature type="binding site" evidence="2">
    <location>
        <position position="268"/>
    </location>
    <ligand>
        <name>substrate</name>
    </ligand>
</feature>
<keyword evidence="4" id="KW-0378">Hydrolase</keyword>
<dbReference type="InterPro" id="IPR020023">
    <property type="entry name" value="PseG"/>
</dbReference>
<dbReference type="PANTHER" id="PTHR21015:SF22">
    <property type="entry name" value="GLYCOSYLTRANSFERASE"/>
    <property type="match status" value="1"/>
</dbReference>
<dbReference type="AlphaFoldDB" id="A0A6P1YFD8"/>
<evidence type="ECO:0000259" key="3">
    <source>
        <dbReference type="Pfam" id="PF04101"/>
    </source>
</evidence>
<feature type="domain" description="Glycosyl transferase family 28 C-terminal" evidence="3">
    <location>
        <begin position="188"/>
        <end position="292"/>
    </location>
</feature>
<dbReference type="GO" id="GO:0016787">
    <property type="term" value="F:hydrolase activity"/>
    <property type="evidence" value="ECO:0007669"/>
    <property type="project" value="UniProtKB-KW"/>
</dbReference>
<sequence length="353" mass="40995">MKIVSFRADGGLNIGMGHIMRSLSLAKEFRRNGYKVYFISKYKGGIEKIKEENFDVIQLKHREIENTAGFNYGNPKELDEEAEEIISIIKLYKIDLLFIDTYNVTKEYFLKIKPHVKKLGYIDDLNKFVYPVDILINGNITAEYMNYKKYSENEIMLLGPKYNLIRDEFRNLPRRKIKEKVEEIMITTGGSDPHNMSVKLLNMILQDKELKNLKINVIVGNSFTNKEKLRNISRKNKNVILHKDVKYMSKIMMRSDIAISSGGSTLYELCACGTPTLAFIYADNQDFIVKKMDELGYVKSLGLYNKLKVEKVLKKIHFIKDDFNLRINYIKKQQLLVDGMGISRIVEILSKIL</sequence>
<dbReference type="Proteomes" id="UP000464452">
    <property type="component" value="Chromosome"/>
</dbReference>
<gene>
    <name evidence="4" type="primary">pseG</name>
    <name evidence="4" type="ORF">G3A45_09440</name>
</gene>
<protein>
    <submittedName>
        <fullName evidence="4">UDP-2,4-diacetamido-2,4, 6-trideoxy-beta-L-altropyranose hydrolase</fullName>
        <ecNumber evidence="4">3.6.1.57</ecNumber>
    </submittedName>
</protein>
<evidence type="ECO:0000313" key="5">
    <source>
        <dbReference type="Proteomes" id="UP000464452"/>
    </source>
</evidence>